<proteinExistence type="predicted"/>
<dbReference type="GO" id="GO:0046983">
    <property type="term" value="F:protein dimerization activity"/>
    <property type="evidence" value="ECO:0007669"/>
    <property type="project" value="InterPro"/>
</dbReference>
<dbReference type="Proteomes" id="UP000694851">
    <property type="component" value="Unplaced"/>
</dbReference>
<evidence type="ECO:0000256" key="17">
    <source>
        <dbReference type="ARBA" id="ARBA00023278"/>
    </source>
</evidence>
<dbReference type="FunFam" id="3.30.450.20:FF:000005">
    <property type="entry name" value="Hypoxia-inducible factor 1 subunit alpha"/>
    <property type="match status" value="1"/>
</dbReference>
<protein>
    <recommendedName>
        <fullName evidence="18">Hypoxia-inducible factor 3-alpha</fullName>
    </recommendedName>
    <alternativeName>
        <fullName evidence="19">HIF3-alpha-1</fullName>
    </alternativeName>
</protein>
<evidence type="ECO:0000256" key="7">
    <source>
        <dbReference type="ARBA" id="ARBA00022499"/>
    </source>
</evidence>
<dbReference type="GO" id="GO:0001525">
    <property type="term" value="P:angiogenesis"/>
    <property type="evidence" value="ECO:0007669"/>
    <property type="project" value="UniProtKB-KW"/>
</dbReference>
<keyword evidence="12" id="KW-0805">Transcription regulation</keyword>
<keyword evidence="16" id="KW-0539">Nucleus</keyword>
<evidence type="ECO:0000256" key="3">
    <source>
        <dbReference type="ARBA" id="ARBA00004496"/>
    </source>
</evidence>
<dbReference type="NCBIfam" id="TIGR00229">
    <property type="entry name" value="sensory_box"/>
    <property type="match status" value="1"/>
</dbReference>
<keyword evidence="11" id="KW-0832">Ubl conjugation</keyword>
<dbReference type="InterPro" id="IPR013767">
    <property type="entry name" value="PAS_fold"/>
</dbReference>
<dbReference type="GO" id="GO:0006915">
    <property type="term" value="P:apoptotic process"/>
    <property type="evidence" value="ECO:0007669"/>
    <property type="project" value="UniProtKB-KW"/>
</dbReference>
<feature type="region of interest" description="Disordered" evidence="20">
    <location>
        <begin position="1"/>
        <end position="27"/>
    </location>
</feature>
<keyword evidence="4" id="KW-0217">Developmental protein</keyword>
<organism evidence="23 24">
    <name type="scientific">Hipposideros armiger</name>
    <name type="common">Great Himalayan leaf-nosed bat</name>
    <dbReference type="NCBI Taxonomy" id="186990"/>
    <lineage>
        <taxon>Eukaryota</taxon>
        <taxon>Metazoa</taxon>
        <taxon>Chordata</taxon>
        <taxon>Craniata</taxon>
        <taxon>Vertebrata</taxon>
        <taxon>Euteleostomi</taxon>
        <taxon>Mammalia</taxon>
        <taxon>Eutheria</taxon>
        <taxon>Laurasiatheria</taxon>
        <taxon>Chiroptera</taxon>
        <taxon>Yinpterochiroptera</taxon>
        <taxon>Rhinolophoidea</taxon>
        <taxon>Hipposideridae</taxon>
        <taxon>Hipposideros</taxon>
    </lineage>
</organism>
<keyword evidence="10" id="KW-0677">Repeat</keyword>
<dbReference type="InterPro" id="IPR011598">
    <property type="entry name" value="bHLH_dom"/>
</dbReference>
<dbReference type="Pfam" id="PF23171">
    <property type="entry name" value="bHLH_HIF1A"/>
    <property type="match status" value="1"/>
</dbReference>
<evidence type="ECO:0000256" key="19">
    <source>
        <dbReference type="ARBA" id="ARBA00077359"/>
    </source>
</evidence>
<feature type="region of interest" description="Disordered" evidence="20">
    <location>
        <begin position="508"/>
        <end position="602"/>
    </location>
</feature>
<evidence type="ECO:0000256" key="12">
    <source>
        <dbReference type="ARBA" id="ARBA00023015"/>
    </source>
</evidence>
<dbReference type="Pfam" id="PF00989">
    <property type="entry name" value="PAS"/>
    <property type="match status" value="1"/>
</dbReference>
<evidence type="ECO:0000256" key="4">
    <source>
        <dbReference type="ARBA" id="ARBA00022473"/>
    </source>
</evidence>
<evidence type="ECO:0000256" key="16">
    <source>
        <dbReference type="ARBA" id="ARBA00023242"/>
    </source>
</evidence>
<evidence type="ECO:0000256" key="5">
    <source>
        <dbReference type="ARBA" id="ARBA00022490"/>
    </source>
</evidence>
<dbReference type="CDD" id="cd00130">
    <property type="entry name" value="PAS"/>
    <property type="match status" value="2"/>
</dbReference>
<evidence type="ECO:0000256" key="6">
    <source>
        <dbReference type="ARBA" id="ARBA00022491"/>
    </source>
</evidence>
<dbReference type="FunFam" id="3.30.450.20:FF:000042">
    <property type="entry name" value="hypoxia-inducible factor 3-alpha isoform X1"/>
    <property type="match status" value="1"/>
</dbReference>
<evidence type="ECO:0000256" key="9">
    <source>
        <dbReference type="ARBA" id="ARBA00022703"/>
    </source>
</evidence>
<dbReference type="CDD" id="cd19729">
    <property type="entry name" value="bHLH-PAS_HIF3a_PASD7"/>
    <property type="match status" value="1"/>
</dbReference>
<evidence type="ECO:0000256" key="11">
    <source>
        <dbReference type="ARBA" id="ARBA00022843"/>
    </source>
</evidence>
<dbReference type="GO" id="GO:0000981">
    <property type="term" value="F:DNA-binding transcription factor activity, RNA polymerase II-specific"/>
    <property type="evidence" value="ECO:0007669"/>
    <property type="project" value="TreeGrafter"/>
</dbReference>
<dbReference type="GO" id="GO:0005739">
    <property type="term" value="C:mitochondrion"/>
    <property type="evidence" value="ECO:0007669"/>
    <property type="project" value="UniProtKB-SubCell"/>
</dbReference>
<comment type="subcellular location">
    <subcellularLocation>
        <location evidence="3">Cytoplasm</location>
    </subcellularLocation>
    <subcellularLocation>
        <location evidence="2">Mitochondrion</location>
    </subcellularLocation>
    <subcellularLocation>
        <location evidence="1">Nucleus</location>
    </subcellularLocation>
</comment>
<dbReference type="CTD" id="64344"/>
<dbReference type="Gene3D" id="4.10.280.10">
    <property type="entry name" value="Helix-loop-helix DNA-binding domain"/>
    <property type="match status" value="1"/>
</dbReference>
<feature type="region of interest" description="Disordered" evidence="20">
    <location>
        <begin position="352"/>
        <end position="385"/>
    </location>
</feature>
<dbReference type="GO" id="GO:0005634">
    <property type="term" value="C:nucleus"/>
    <property type="evidence" value="ECO:0007669"/>
    <property type="project" value="UniProtKB-SubCell"/>
</dbReference>
<evidence type="ECO:0000256" key="15">
    <source>
        <dbReference type="ARBA" id="ARBA00023163"/>
    </source>
</evidence>
<feature type="domain" description="BHLH" evidence="22">
    <location>
        <begin position="14"/>
        <end position="67"/>
    </location>
</feature>
<dbReference type="RefSeq" id="XP_019480774.1">
    <property type="nucleotide sequence ID" value="XM_019625229.1"/>
</dbReference>
<keyword evidence="23" id="KW-1185">Reference proteome</keyword>
<dbReference type="InterPro" id="IPR036638">
    <property type="entry name" value="HLH_DNA-bd_sf"/>
</dbReference>
<evidence type="ECO:0000256" key="20">
    <source>
        <dbReference type="SAM" id="MobiDB-lite"/>
    </source>
</evidence>
<keyword evidence="8" id="KW-0037">Angiogenesis</keyword>
<keyword evidence="7" id="KW-1017">Isopeptide bond</keyword>
<gene>
    <name evidence="24" type="primary">HIF3A</name>
</gene>
<dbReference type="GO" id="GO:0071456">
    <property type="term" value="P:cellular response to hypoxia"/>
    <property type="evidence" value="ECO:0007669"/>
    <property type="project" value="TreeGrafter"/>
</dbReference>
<evidence type="ECO:0000256" key="8">
    <source>
        <dbReference type="ARBA" id="ARBA00022657"/>
    </source>
</evidence>
<dbReference type="PROSITE" id="PS50888">
    <property type="entry name" value="BHLH"/>
    <property type="match status" value="1"/>
</dbReference>
<keyword evidence="9" id="KW-0053">Apoptosis</keyword>
<dbReference type="SMART" id="SM00091">
    <property type="entry name" value="PAS"/>
    <property type="match status" value="2"/>
</dbReference>
<evidence type="ECO:0000256" key="18">
    <source>
        <dbReference type="ARBA" id="ARBA00068506"/>
    </source>
</evidence>
<dbReference type="Pfam" id="PF14598">
    <property type="entry name" value="PAS_11"/>
    <property type="match status" value="1"/>
</dbReference>
<dbReference type="SUPFAM" id="SSF47459">
    <property type="entry name" value="HLH, helix-loop-helix DNA-binding domain"/>
    <property type="match status" value="1"/>
</dbReference>
<keyword evidence="14" id="KW-0496">Mitochondrion</keyword>
<dbReference type="KEGG" id="hai:109372225"/>
<evidence type="ECO:0000256" key="14">
    <source>
        <dbReference type="ARBA" id="ARBA00023128"/>
    </source>
</evidence>
<keyword evidence="17" id="KW-0379">Hydroxylation</keyword>
<dbReference type="InterPro" id="IPR000014">
    <property type="entry name" value="PAS"/>
</dbReference>
<dbReference type="SUPFAM" id="SSF55785">
    <property type="entry name" value="PYP-like sensor domain (PAS domain)"/>
    <property type="match status" value="2"/>
</dbReference>
<feature type="compositionally biased region" description="Low complexity" evidence="20">
    <location>
        <begin position="425"/>
        <end position="440"/>
    </location>
</feature>
<feature type="domain" description="PAS" evidence="21">
    <location>
        <begin position="246"/>
        <end position="297"/>
    </location>
</feature>
<dbReference type="OrthoDB" id="6021714at2759"/>
<keyword evidence="13" id="KW-0346">Stress response</keyword>
<dbReference type="GeneID" id="109372225"/>
<reference evidence="24" key="1">
    <citation type="submission" date="2025-08" db="UniProtKB">
        <authorList>
            <consortium name="RefSeq"/>
        </authorList>
    </citation>
    <scope>IDENTIFICATION</scope>
    <source>
        <tissue evidence="24">Muscle</tissue>
    </source>
</reference>
<feature type="domain" description="PAS" evidence="21">
    <location>
        <begin position="90"/>
        <end position="154"/>
    </location>
</feature>
<dbReference type="AlphaFoldDB" id="A0A8B7PWD5"/>
<dbReference type="Pfam" id="PF11413">
    <property type="entry name" value="HIF-1"/>
    <property type="match status" value="1"/>
</dbReference>
<evidence type="ECO:0000256" key="1">
    <source>
        <dbReference type="ARBA" id="ARBA00004123"/>
    </source>
</evidence>
<dbReference type="InterPro" id="IPR035965">
    <property type="entry name" value="PAS-like_dom_sf"/>
</dbReference>
<evidence type="ECO:0000256" key="13">
    <source>
        <dbReference type="ARBA" id="ARBA00023016"/>
    </source>
</evidence>
<feature type="region of interest" description="Disordered" evidence="20">
    <location>
        <begin position="425"/>
        <end position="450"/>
    </location>
</feature>
<evidence type="ECO:0000313" key="24">
    <source>
        <dbReference type="RefSeq" id="XP_019480774.1"/>
    </source>
</evidence>
<keyword evidence="6" id="KW-0678">Repressor</keyword>
<keyword evidence="15" id="KW-0804">Transcription</keyword>
<evidence type="ECO:0000256" key="10">
    <source>
        <dbReference type="ARBA" id="ARBA00022737"/>
    </source>
</evidence>
<evidence type="ECO:0000313" key="23">
    <source>
        <dbReference type="Proteomes" id="UP000694851"/>
    </source>
</evidence>
<sequence>MALGLQRSRSSTELRKEKSRDAARSRRSQETEVLYQLAHTLPFARGVSAHLDKASIMRLTISYLRMHRLCAAGEWSQVGAGGEPLDACYLKALEGFVMVLTAEGDMAYLSENVSKHLGLSQLELIGHSIFDFIHPSDQEELQDALTPQQSLSKRKPEAPTERCFSLRMKSTLTSRGRTLNLKAATWKVLHCSGHMRAYKPPVKTSPAGSPNLEPPLQCLVLICEAIPHPGSLEPPLGRGAFLSRHSLDMKFTYCDERIAEIAGYSPDDLIGCSAYEYIHALDSDAVGQSIHTLLSKGQAVTGRYRFLARSGGYLWTQTQATVVSGGRGPQSESIVCVHFLISRVEETGMVLSLEQTERHSRRPVRRGAPSQKDTPNPGDSLDASGPRILAFLHPPALSEATLAADPRRFCSPDLRRLLAPILDGTSVATTPSAPPAARHPQSPPPADLPDELLVDVENAHKVLGAGKELGAVETDLDIAQDVDTLDLEMLAPYISMDDDFQLNSSEHLPRAYHRPPGAVPRPRARSFHGLSPPTPEPSLLPRWGSDPRLNCSSPARGDLSASSHMAGARKRTLAQSSEDEAEGVELLGVRPPKRSPSPEPENFLLPPLSLSFLLTGGPAPVSQQDPSTHLLALNEPLELPALVRCCFHSPSAECQTSCPLAWAPHCCVSTWMKTPPNPRATSSQRQAWPRPTEPTPLPISLLFPRKDLNHTPSWQSTHRMGEQEGFLLSSQWPLPASGLPQPPPLCPCPIWGLFGVVSAQ</sequence>
<accession>A0A8B7PWD5</accession>
<dbReference type="FunFam" id="4.10.280.10:FF:000076">
    <property type="entry name" value="hypoxia-inducible factor 3-alpha isoform X1"/>
    <property type="match status" value="1"/>
</dbReference>
<dbReference type="PANTHER" id="PTHR23043:SF18">
    <property type="entry name" value="HYPOXIA-INDUCIBLE FACTOR 3-ALPHA"/>
    <property type="match status" value="1"/>
</dbReference>
<evidence type="ECO:0000259" key="22">
    <source>
        <dbReference type="PROSITE" id="PS50888"/>
    </source>
</evidence>
<dbReference type="SMART" id="SM00353">
    <property type="entry name" value="HLH"/>
    <property type="match status" value="1"/>
</dbReference>
<dbReference type="PANTHER" id="PTHR23043">
    <property type="entry name" value="HYPOXIA-INDUCIBLE FACTOR 1 ALPHA"/>
    <property type="match status" value="1"/>
</dbReference>
<evidence type="ECO:0000256" key="2">
    <source>
        <dbReference type="ARBA" id="ARBA00004173"/>
    </source>
</evidence>
<name>A0A8B7PWD5_HIPAR</name>
<dbReference type="PROSITE" id="PS50112">
    <property type="entry name" value="PAS"/>
    <property type="match status" value="2"/>
</dbReference>
<dbReference type="Gene3D" id="3.30.450.20">
    <property type="entry name" value="PAS domain"/>
    <property type="match status" value="2"/>
</dbReference>
<evidence type="ECO:0000259" key="21">
    <source>
        <dbReference type="PROSITE" id="PS50112"/>
    </source>
</evidence>
<feature type="compositionally biased region" description="Basic and acidic residues" evidence="20">
    <location>
        <begin position="10"/>
        <end position="27"/>
    </location>
</feature>
<keyword evidence="5" id="KW-0963">Cytoplasm</keyword>
<dbReference type="InterPro" id="IPR021537">
    <property type="entry name" value="HIF_alpha-like"/>
</dbReference>
<dbReference type="GO" id="GO:0000977">
    <property type="term" value="F:RNA polymerase II transcription regulatory region sequence-specific DNA binding"/>
    <property type="evidence" value="ECO:0007669"/>
    <property type="project" value="TreeGrafter"/>
</dbReference>